<keyword evidence="2" id="KW-1185">Reference proteome</keyword>
<dbReference type="AlphaFoldDB" id="A0A9P0EAX5"/>
<dbReference type="Proteomes" id="UP001152798">
    <property type="component" value="Chromosome 1"/>
</dbReference>
<proteinExistence type="predicted"/>
<accession>A0A9P0EAX5</accession>
<reference evidence="1" key="1">
    <citation type="submission" date="2022-01" db="EMBL/GenBank/DDBJ databases">
        <authorList>
            <person name="King R."/>
        </authorList>
    </citation>
    <scope>NUCLEOTIDE SEQUENCE</scope>
</reference>
<protein>
    <submittedName>
        <fullName evidence="1">Uncharacterized protein</fullName>
    </submittedName>
</protein>
<gene>
    <name evidence="1" type="ORF">NEZAVI_LOCUS1750</name>
</gene>
<dbReference type="EMBL" id="OV725077">
    <property type="protein sequence ID" value="CAH1390561.1"/>
    <property type="molecule type" value="Genomic_DNA"/>
</dbReference>
<evidence type="ECO:0000313" key="2">
    <source>
        <dbReference type="Proteomes" id="UP001152798"/>
    </source>
</evidence>
<organism evidence="1 2">
    <name type="scientific">Nezara viridula</name>
    <name type="common">Southern green stink bug</name>
    <name type="synonym">Cimex viridulus</name>
    <dbReference type="NCBI Taxonomy" id="85310"/>
    <lineage>
        <taxon>Eukaryota</taxon>
        <taxon>Metazoa</taxon>
        <taxon>Ecdysozoa</taxon>
        <taxon>Arthropoda</taxon>
        <taxon>Hexapoda</taxon>
        <taxon>Insecta</taxon>
        <taxon>Pterygota</taxon>
        <taxon>Neoptera</taxon>
        <taxon>Paraneoptera</taxon>
        <taxon>Hemiptera</taxon>
        <taxon>Heteroptera</taxon>
        <taxon>Panheteroptera</taxon>
        <taxon>Pentatomomorpha</taxon>
        <taxon>Pentatomoidea</taxon>
        <taxon>Pentatomidae</taxon>
        <taxon>Pentatominae</taxon>
        <taxon>Nezara</taxon>
    </lineage>
</organism>
<sequence>MEAALPSIVIPIHPPDILGGFTILGLSGRVASLLCHILEGLPRFRRPLGLFVFGCSNSWRESVADVGSPQGHLLIALLLHLI</sequence>
<evidence type="ECO:0000313" key="1">
    <source>
        <dbReference type="EMBL" id="CAH1390561.1"/>
    </source>
</evidence>
<name>A0A9P0EAX5_NEZVI</name>